<evidence type="ECO:0000256" key="2">
    <source>
        <dbReference type="SAM" id="Phobius"/>
    </source>
</evidence>
<reference evidence="3 4" key="1">
    <citation type="journal article" date="2023" name="IMA Fungus">
        <title>Comparative genomic study of the Penicillium genus elucidates a diverse pangenome and 15 lateral gene transfer events.</title>
        <authorList>
            <person name="Petersen C."/>
            <person name="Sorensen T."/>
            <person name="Nielsen M.R."/>
            <person name="Sondergaard T.E."/>
            <person name="Sorensen J.L."/>
            <person name="Fitzpatrick D.A."/>
            <person name="Frisvad J.C."/>
            <person name="Nielsen K.L."/>
        </authorList>
    </citation>
    <scope>NUCLEOTIDE SEQUENCE [LARGE SCALE GENOMIC DNA]</scope>
    <source>
        <strain evidence="3 4">IBT 35679</strain>
    </source>
</reference>
<comment type="caution">
    <text evidence="3">The sequence shown here is derived from an EMBL/GenBank/DDBJ whole genome shotgun (WGS) entry which is preliminary data.</text>
</comment>
<sequence length="151" mass="15480">MSTTTTSSVASATTACTANVYQLPTTDAACAAVISGNMTSVFDTCCKGNNPVKYDNDCGIYCLAQEQTVERLLDCIQTTGNNYRDVFCNDNLNATATAKATTTASETSTTTGTTTSTTTSTKNAAAGQPVSTMGLGVLAMVLFSGVMGVFA</sequence>
<evidence type="ECO:0000313" key="4">
    <source>
        <dbReference type="Proteomes" id="UP001220324"/>
    </source>
</evidence>
<gene>
    <name evidence="3" type="ORF">N7494_007153</name>
</gene>
<protein>
    <submittedName>
        <fullName evidence="3">Uncharacterized protein</fullName>
    </submittedName>
</protein>
<keyword evidence="4" id="KW-1185">Reference proteome</keyword>
<keyword evidence="2" id="KW-1133">Transmembrane helix</keyword>
<dbReference type="AlphaFoldDB" id="A0AAD6GDY0"/>
<dbReference type="EMBL" id="JAQIZZ010000006">
    <property type="protein sequence ID" value="KAJ5537674.1"/>
    <property type="molecule type" value="Genomic_DNA"/>
</dbReference>
<proteinExistence type="predicted"/>
<evidence type="ECO:0000256" key="1">
    <source>
        <dbReference type="SAM" id="MobiDB-lite"/>
    </source>
</evidence>
<evidence type="ECO:0000313" key="3">
    <source>
        <dbReference type="EMBL" id="KAJ5537674.1"/>
    </source>
</evidence>
<organism evidence="3 4">
    <name type="scientific">Penicillium frequentans</name>
    <dbReference type="NCBI Taxonomy" id="3151616"/>
    <lineage>
        <taxon>Eukaryota</taxon>
        <taxon>Fungi</taxon>
        <taxon>Dikarya</taxon>
        <taxon>Ascomycota</taxon>
        <taxon>Pezizomycotina</taxon>
        <taxon>Eurotiomycetes</taxon>
        <taxon>Eurotiomycetidae</taxon>
        <taxon>Eurotiales</taxon>
        <taxon>Aspergillaceae</taxon>
        <taxon>Penicillium</taxon>
    </lineage>
</organism>
<accession>A0AAD6GDY0</accession>
<feature type="transmembrane region" description="Helical" evidence="2">
    <location>
        <begin position="130"/>
        <end position="150"/>
    </location>
</feature>
<feature type="region of interest" description="Disordered" evidence="1">
    <location>
        <begin position="99"/>
        <end position="125"/>
    </location>
</feature>
<name>A0AAD6GDY0_9EURO</name>
<keyword evidence="2" id="KW-0472">Membrane</keyword>
<dbReference type="Proteomes" id="UP001220324">
    <property type="component" value="Unassembled WGS sequence"/>
</dbReference>
<keyword evidence="2" id="KW-0812">Transmembrane</keyword>